<evidence type="ECO:0000256" key="1">
    <source>
        <dbReference type="SAM" id="Phobius"/>
    </source>
</evidence>
<feature type="domain" description="SGNH hydrolase-type esterase" evidence="2">
    <location>
        <begin position="58"/>
        <end position="217"/>
    </location>
</feature>
<dbReference type="AlphaFoldDB" id="A0A9D1G9R5"/>
<dbReference type="Pfam" id="PF13472">
    <property type="entry name" value="Lipase_GDSL_2"/>
    <property type="match status" value="1"/>
</dbReference>
<sequence length="230" mass="26645">MNINYIKDKIILHKYYLIIILIMLIIIIIMGVFLFSKENNNFKNPYEVLVSPTDNFLFLGDSITDFYPLEEYYDNIPVVNSGVAGNKTTDILSNMKERVYQYNPTKVFLLIGTNDLDSSDVDTTFNNIKKIINEIKENRREASIYVESVYPVNSLIENNAVNNRDNEKIRELNKKLSNYCDDGNCTYINLFKELKDEDGNLKSNYTEDGLHLNSLGYVVVTRCLLPYLNE</sequence>
<name>A0A9D1G9R5_9FIRM</name>
<dbReference type="SUPFAM" id="SSF52266">
    <property type="entry name" value="SGNH hydrolase"/>
    <property type="match status" value="1"/>
</dbReference>
<feature type="transmembrane region" description="Helical" evidence="1">
    <location>
        <begin position="15"/>
        <end position="35"/>
    </location>
</feature>
<dbReference type="InterPro" id="IPR036514">
    <property type="entry name" value="SGNH_hydro_sf"/>
</dbReference>
<proteinExistence type="predicted"/>
<dbReference type="Proteomes" id="UP000886833">
    <property type="component" value="Unassembled WGS sequence"/>
</dbReference>
<keyword evidence="1" id="KW-0472">Membrane</keyword>
<dbReference type="PANTHER" id="PTHR30383">
    <property type="entry name" value="THIOESTERASE 1/PROTEASE 1/LYSOPHOSPHOLIPASE L1"/>
    <property type="match status" value="1"/>
</dbReference>
<accession>A0A9D1G9R5</accession>
<protein>
    <submittedName>
        <fullName evidence="3">Lysophospholipase</fullName>
    </submittedName>
</protein>
<reference evidence="3" key="1">
    <citation type="submission" date="2020-10" db="EMBL/GenBank/DDBJ databases">
        <authorList>
            <person name="Gilroy R."/>
        </authorList>
    </citation>
    <scope>NUCLEOTIDE SEQUENCE</scope>
    <source>
        <strain evidence="3">CHK195-26880</strain>
    </source>
</reference>
<evidence type="ECO:0000313" key="4">
    <source>
        <dbReference type="Proteomes" id="UP000886833"/>
    </source>
</evidence>
<organism evidence="3 4">
    <name type="scientific">Candidatus Onthousia faecipullorum</name>
    <dbReference type="NCBI Taxonomy" id="2840887"/>
    <lineage>
        <taxon>Bacteria</taxon>
        <taxon>Bacillati</taxon>
        <taxon>Bacillota</taxon>
        <taxon>Bacilli</taxon>
        <taxon>Candidatus Onthousia</taxon>
    </lineage>
</organism>
<dbReference type="Gene3D" id="3.40.50.1110">
    <property type="entry name" value="SGNH hydrolase"/>
    <property type="match status" value="1"/>
</dbReference>
<evidence type="ECO:0000259" key="2">
    <source>
        <dbReference type="Pfam" id="PF13472"/>
    </source>
</evidence>
<keyword evidence="1" id="KW-0812">Transmembrane</keyword>
<dbReference type="GO" id="GO:0004622">
    <property type="term" value="F:phosphatidylcholine lysophospholipase activity"/>
    <property type="evidence" value="ECO:0007669"/>
    <property type="project" value="TreeGrafter"/>
</dbReference>
<dbReference type="InterPro" id="IPR013830">
    <property type="entry name" value="SGNH_hydro"/>
</dbReference>
<dbReference type="InterPro" id="IPR051532">
    <property type="entry name" value="Ester_Hydrolysis_Enzymes"/>
</dbReference>
<evidence type="ECO:0000313" key="3">
    <source>
        <dbReference type="EMBL" id="HIT36993.1"/>
    </source>
</evidence>
<gene>
    <name evidence="3" type="ORF">IAB59_00765</name>
</gene>
<comment type="caution">
    <text evidence="3">The sequence shown here is derived from an EMBL/GenBank/DDBJ whole genome shotgun (WGS) entry which is preliminary data.</text>
</comment>
<dbReference type="EMBL" id="DVKQ01000007">
    <property type="protein sequence ID" value="HIT36993.1"/>
    <property type="molecule type" value="Genomic_DNA"/>
</dbReference>
<reference evidence="3" key="2">
    <citation type="journal article" date="2021" name="PeerJ">
        <title>Extensive microbial diversity within the chicken gut microbiome revealed by metagenomics and culture.</title>
        <authorList>
            <person name="Gilroy R."/>
            <person name="Ravi A."/>
            <person name="Getino M."/>
            <person name="Pursley I."/>
            <person name="Horton D.L."/>
            <person name="Alikhan N.F."/>
            <person name="Baker D."/>
            <person name="Gharbi K."/>
            <person name="Hall N."/>
            <person name="Watson M."/>
            <person name="Adriaenssens E.M."/>
            <person name="Foster-Nyarko E."/>
            <person name="Jarju S."/>
            <person name="Secka A."/>
            <person name="Antonio M."/>
            <person name="Oren A."/>
            <person name="Chaudhuri R.R."/>
            <person name="La Ragione R."/>
            <person name="Hildebrand F."/>
            <person name="Pallen M.J."/>
        </authorList>
    </citation>
    <scope>NUCLEOTIDE SEQUENCE</scope>
    <source>
        <strain evidence="3">CHK195-26880</strain>
    </source>
</reference>
<dbReference type="PANTHER" id="PTHR30383:SF5">
    <property type="entry name" value="SGNH HYDROLASE-TYPE ESTERASE DOMAIN-CONTAINING PROTEIN"/>
    <property type="match status" value="1"/>
</dbReference>
<keyword evidence="1" id="KW-1133">Transmembrane helix</keyword>